<organism evidence="4 5">
    <name type="scientific">Desulfofarcimen acetoxidans (strain ATCC 49208 / DSM 771 / KCTC 5769 / VKM B-1644 / 5575)</name>
    <name type="common">Desulfotomaculum acetoxidans</name>
    <dbReference type="NCBI Taxonomy" id="485916"/>
    <lineage>
        <taxon>Bacteria</taxon>
        <taxon>Bacillati</taxon>
        <taxon>Bacillota</taxon>
        <taxon>Clostridia</taxon>
        <taxon>Eubacteriales</taxon>
        <taxon>Peptococcaceae</taxon>
        <taxon>Desulfofarcimen</taxon>
    </lineage>
</organism>
<keyword evidence="2" id="KW-0479">Metal-binding</keyword>
<dbReference type="RefSeq" id="WP_015757207.1">
    <property type="nucleotide sequence ID" value="NC_013216.1"/>
</dbReference>
<dbReference type="Pfam" id="PF01557">
    <property type="entry name" value="FAA_hydrolase"/>
    <property type="match status" value="1"/>
</dbReference>
<reference evidence="4 5" key="1">
    <citation type="journal article" date="2009" name="Stand. Genomic Sci.">
        <title>Complete genome sequence of Desulfotomaculum acetoxidans type strain (5575).</title>
        <authorList>
            <person name="Spring S."/>
            <person name="Lapidus A."/>
            <person name="Schroder M."/>
            <person name="Gleim D."/>
            <person name="Sims D."/>
            <person name="Meincke L."/>
            <person name="Glavina Del Rio T."/>
            <person name="Tice H."/>
            <person name="Copeland A."/>
            <person name="Cheng J.F."/>
            <person name="Lucas S."/>
            <person name="Chen F."/>
            <person name="Nolan M."/>
            <person name="Bruce D."/>
            <person name="Goodwin L."/>
            <person name="Pitluck S."/>
            <person name="Ivanova N."/>
            <person name="Mavromatis K."/>
            <person name="Mikhailova N."/>
            <person name="Pati A."/>
            <person name="Chen A."/>
            <person name="Palaniappan K."/>
            <person name="Land M."/>
            <person name="Hauser L."/>
            <person name="Chang Y.J."/>
            <person name="Jeffries C.D."/>
            <person name="Chain P."/>
            <person name="Saunders E."/>
            <person name="Brettin T."/>
            <person name="Detter J.C."/>
            <person name="Goker M."/>
            <person name="Bristow J."/>
            <person name="Eisen J.A."/>
            <person name="Markowitz V."/>
            <person name="Hugenholtz P."/>
            <person name="Kyrpides N.C."/>
            <person name="Klenk H.P."/>
            <person name="Han C."/>
        </authorList>
    </citation>
    <scope>NUCLEOTIDE SEQUENCE [LARGE SCALE GENOMIC DNA]</scope>
    <source>
        <strain evidence="5">ATCC 49208 / DSM 771 / VKM B-1644</strain>
    </source>
</reference>
<dbReference type="PANTHER" id="PTHR42796:SF4">
    <property type="entry name" value="FUMARYLACETOACETATE HYDROLASE DOMAIN-CONTAINING PROTEIN 2A"/>
    <property type="match status" value="1"/>
</dbReference>
<accession>C8VWE4</accession>
<evidence type="ECO:0000256" key="2">
    <source>
        <dbReference type="ARBA" id="ARBA00022723"/>
    </source>
</evidence>
<dbReference type="EMBL" id="CP001720">
    <property type="protein sequence ID" value="ACV62496.1"/>
    <property type="molecule type" value="Genomic_DNA"/>
</dbReference>
<evidence type="ECO:0000313" key="5">
    <source>
        <dbReference type="Proteomes" id="UP000002217"/>
    </source>
</evidence>
<dbReference type="FunFam" id="3.90.850.10:FF:000002">
    <property type="entry name" value="2-hydroxyhepta-2,4-diene-1,7-dioate isomerase"/>
    <property type="match status" value="1"/>
</dbReference>
<dbReference type="AlphaFoldDB" id="C8VWE4"/>
<name>C8VWE4_DESAS</name>
<dbReference type="GO" id="GO:0019752">
    <property type="term" value="P:carboxylic acid metabolic process"/>
    <property type="evidence" value="ECO:0007669"/>
    <property type="project" value="UniProtKB-ARBA"/>
</dbReference>
<sequence>MLLGRFWNGREFVGIVQGDVVYPIHGTIFQAEFCSPDQYGFNLSELKVLAPCQPGKIICAGLNYRDHADEMGFTYPEEPVLFMKPPSSVIGPCENIIYPSMSKQVDYEAELAVVMKKTARRLKPQQVFEHILGYTCANDVTARDLQKRDGQWTRAKSFDTFAPIGPYVNTELDPANLDIKLYLNGQLKQNSNTGHFIFGIDKLVSFITQVMTLNPGDIIMTGTPSGIGAMLPGDSVRIEIQGIGTLENQVV</sequence>
<dbReference type="SUPFAM" id="SSF56529">
    <property type="entry name" value="FAH"/>
    <property type="match status" value="1"/>
</dbReference>
<dbReference type="HOGENOM" id="CLU_028458_4_2_9"/>
<dbReference type="STRING" id="485916.Dtox_1639"/>
<protein>
    <submittedName>
        <fullName evidence="4">5-carboxymethyl-2-hydroxymuconateDelta-isomerase</fullName>
        <ecNumber evidence="4">5.3.3.10</ecNumber>
    </submittedName>
</protein>
<dbReference type="PANTHER" id="PTHR42796">
    <property type="entry name" value="FUMARYLACETOACETATE HYDROLASE DOMAIN-CONTAINING PROTEIN 2A-RELATED"/>
    <property type="match status" value="1"/>
</dbReference>
<dbReference type="GO" id="GO:0046872">
    <property type="term" value="F:metal ion binding"/>
    <property type="evidence" value="ECO:0007669"/>
    <property type="project" value="UniProtKB-KW"/>
</dbReference>
<gene>
    <name evidence="4" type="ordered locus">Dtox_1639</name>
</gene>
<dbReference type="EC" id="5.3.3.10" evidence="4"/>
<dbReference type="Proteomes" id="UP000002217">
    <property type="component" value="Chromosome"/>
</dbReference>
<feature type="domain" description="Fumarylacetoacetase-like C-terminal" evidence="3">
    <location>
        <begin position="56"/>
        <end position="251"/>
    </location>
</feature>
<dbReference type="InterPro" id="IPR036663">
    <property type="entry name" value="Fumarylacetoacetase_C_sf"/>
</dbReference>
<keyword evidence="4" id="KW-0413">Isomerase</keyword>
<dbReference type="OrthoDB" id="9805307at2"/>
<comment type="similarity">
    <text evidence="1">Belongs to the FAH family.</text>
</comment>
<dbReference type="InterPro" id="IPR011234">
    <property type="entry name" value="Fumarylacetoacetase-like_C"/>
</dbReference>
<evidence type="ECO:0000259" key="3">
    <source>
        <dbReference type="Pfam" id="PF01557"/>
    </source>
</evidence>
<dbReference type="InterPro" id="IPR051121">
    <property type="entry name" value="FAH"/>
</dbReference>
<dbReference type="KEGG" id="dae:Dtox_1639"/>
<evidence type="ECO:0000313" key="4">
    <source>
        <dbReference type="EMBL" id="ACV62496.1"/>
    </source>
</evidence>
<evidence type="ECO:0000256" key="1">
    <source>
        <dbReference type="ARBA" id="ARBA00010211"/>
    </source>
</evidence>
<dbReference type="Gene3D" id="3.90.850.10">
    <property type="entry name" value="Fumarylacetoacetase-like, C-terminal domain"/>
    <property type="match status" value="1"/>
</dbReference>
<proteinExistence type="inferred from homology"/>
<dbReference type="GO" id="GO:0008704">
    <property type="term" value="F:5-carboxymethyl-2-hydroxymuconate delta-isomerase activity"/>
    <property type="evidence" value="ECO:0007669"/>
    <property type="project" value="UniProtKB-EC"/>
</dbReference>
<keyword evidence="5" id="KW-1185">Reference proteome</keyword>
<dbReference type="eggNOG" id="COG0179">
    <property type="taxonomic scope" value="Bacteria"/>
</dbReference>